<feature type="chain" id="PRO_5045366585" evidence="1">
    <location>
        <begin position="25"/>
        <end position="159"/>
    </location>
</feature>
<feature type="signal peptide" evidence="1">
    <location>
        <begin position="1"/>
        <end position="24"/>
    </location>
</feature>
<dbReference type="Proteomes" id="UP001205906">
    <property type="component" value="Unassembled WGS sequence"/>
</dbReference>
<keyword evidence="1" id="KW-0732">Signal</keyword>
<reference evidence="2 3" key="1">
    <citation type="submission" date="2022-06" db="EMBL/GenBank/DDBJ databases">
        <title>Mesorhizobium sp. strain RP14 Genome sequencing and assembly.</title>
        <authorList>
            <person name="Kim I."/>
        </authorList>
    </citation>
    <scope>NUCLEOTIDE SEQUENCE [LARGE SCALE GENOMIC DNA]</scope>
    <source>
        <strain evidence="3">RP14(2022)</strain>
    </source>
</reference>
<dbReference type="RefSeq" id="WP_252816590.1">
    <property type="nucleotide sequence ID" value="NZ_JAMXQS010000002.1"/>
</dbReference>
<evidence type="ECO:0000313" key="3">
    <source>
        <dbReference type="Proteomes" id="UP001205906"/>
    </source>
</evidence>
<gene>
    <name evidence="2" type="ORF">NGM99_05000</name>
</gene>
<accession>A0ABT1C4K9</accession>
<sequence length="159" mass="17361">MPRALPSLIAAFVLAVSLSAKVHAFRSAEKAPDTNGGPDIAAFLSERGFSVAHAAPNTAPEWVTGTMGSCKVRIADVSPQGWYRSIISEERAKQRVAYSFEGTLYEDQPVLRTRLADYRARLLNYLSMMATPALVRAILVNPDCSTQQFRLEDASSLSL</sequence>
<evidence type="ECO:0000256" key="1">
    <source>
        <dbReference type="SAM" id="SignalP"/>
    </source>
</evidence>
<organism evidence="2 3">
    <name type="scientific">Mesorhizobium liriopis</name>
    <dbReference type="NCBI Taxonomy" id="2953882"/>
    <lineage>
        <taxon>Bacteria</taxon>
        <taxon>Pseudomonadati</taxon>
        <taxon>Pseudomonadota</taxon>
        <taxon>Alphaproteobacteria</taxon>
        <taxon>Hyphomicrobiales</taxon>
        <taxon>Phyllobacteriaceae</taxon>
        <taxon>Mesorhizobium</taxon>
    </lineage>
</organism>
<comment type="caution">
    <text evidence="2">The sequence shown here is derived from an EMBL/GenBank/DDBJ whole genome shotgun (WGS) entry which is preliminary data.</text>
</comment>
<name>A0ABT1C4K9_9HYPH</name>
<keyword evidence="3" id="KW-1185">Reference proteome</keyword>
<evidence type="ECO:0000313" key="2">
    <source>
        <dbReference type="EMBL" id="MCO6049145.1"/>
    </source>
</evidence>
<proteinExistence type="predicted"/>
<protein>
    <submittedName>
        <fullName evidence="2">Uncharacterized protein</fullName>
    </submittedName>
</protein>
<dbReference type="EMBL" id="JAMXQS010000002">
    <property type="protein sequence ID" value="MCO6049145.1"/>
    <property type="molecule type" value="Genomic_DNA"/>
</dbReference>